<accession>B3S116</accession>
<dbReference type="Pfam" id="PF12796">
    <property type="entry name" value="Ank_2"/>
    <property type="match status" value="1"/>
</dbReference>
<dbReference type="PANTHER" id="PTHR24180">
    <property type="entry name" value="CYCLIN-DEPENDENT KINASE INHIBITOR 2C-RELATED"/>
    <property type="match status" value="1"/>
</dbReference>
<evidence type="ECO:0000256" key="2">
    <source>
        <dbReference type="ARBA" id="ARBA00023043"/>
    </source>
</evidence>
<dbReference type="STRING" id="10228.B3S116"/>
<evidence type="ECO:0000256" key="4">
    <source>
        <dbReference type="SAM" id="MobiDB-lite"/>
    </source>
</evidence>
<sequence length="345" mass="38513">MPALIHQAIVDGRVHQLRLLARIGANLNAREERYGRTPIITASLLINEDLAVAICQILLKHKCDCNTKDSSGRTALAHVASLGREKVALYLLDDINIDLSVTDSDGNTPLILACQSGNAVIVASMVKKMIQSSMDVNTRNKDGFTAILMAAKHGHRYCERILRHQGQALVDIRDNIKFYNVDDWLRWYDEQNHACQGGNKRSINSKDSNGKKNTELVRQSSFRRSTTGRNSSSKQNSRVKSGNELLPKIDTSYKPLSGRSRSSSKGKEYIDGKPGLASGVETKSTVNDVINQQNRSYTPSEVHSVRNPIGNEEFYPSPSRRKHKRKAIDLNTLLSIYSSNNSFYR</sequence>
<feature type="region of interest" description="Disordered" evidence="4">
    <location>
        <begin position="196"/>
        <end position="281"/>
    </location>
</feature>
<evidence type="ECO:0000313" key="5">
    <source>
        <dbReference type="EMBL" id="EDV23489.1"/>
    </source>
</evidence>
<dbReference type="KEGG" id="tad:TRIADDRAFT_58161"/>
<dbReference type="InParanoid" id="B3S116"/>
<dbReference type="Proteomes" id="UP000009022">
    <property type="component" value="Unassembled WGS sequence"/>
</dbReference>
<name>B3S116_TRIAD</name>
<feature type="region of interest" description="Disordered" evidence="4">
    <location>
        <begin position="296"/>
        <end position="323"/>
    </location>
</feature>
<dbReference type="OMA" id="GHRYCER"/>
<dbReference type="EMBL" id="DS985247">
    <property type="protein sequence ID" value="EDV23489.1"/>
    <property type="molecule type" value="Genomic_DNA"/>
</dbReference>
<dbReference type="AlphaFoldDB" id="B3S116"/>
<feature type="compositionally biased region" description="Polar residues" evidence="4">
    <location>
        <begin position="216"/>
        <end position="240"/>
    </location>
</feature>
<dbReference type="PANTHER" id="PTHR24180:SF45">
    <property type="entry name" value="POLY [ADP-RIBOSE] POLYMERASE TANKYRASE"/>
    <property type="match status" value="1"/>
</dbReference>
<organism evidence="5 6">
    <name type="scientific">Trichoplax adhaerens</name>
    <name type="common">Trichoplax reptans</name>
    <dbReference type="NCBI Taxonomy" id="10228"/>
    <lineage>
        <taxon>Eukaryota</taxon>
        <taxon>Metazoa</taxon>
        <taxon>Placozoa</taxon>
        <taxon>Uniplacotomia</taxon>
        <taxon>Trichoplacea</taxon>
        <taxon>Trichoplacidae</taxon>
        <taxon>Trichoplax</taxon>
    </lineage>
</organism>
<gene>
    <name evidence="5" type="ORF">TRIADDRAFT_58161</name>
</gene>
<dbReference type="OrthoDB" id="5406014at2759"/>
<keyword evidence="2 3" id="KW-0040">ANK repeat</keyword>
<evidence type="ECO:0000313" key="6">
    <source>
        <dbReference type="Proteomes" id="UP000009022"/>
    </source>
</evidence>
<dbReference type="PROSITE" id="PS50297">
    <property type="entry name" value="ANK_REP_REGION"/>
    <property type="match status" value="1"/>
</dbReference>
<dbReference type="SUPFAM" id="SSF48403">
    <property type="entry name" value="Ankyrin repeat"/>
    <property type="match status" value="1"/>
</dbReference>
<dbReference type="eggNOG" id="KOG0504">
    <property type="taxonomic scope" value="Eukaryota"/>
</dbReference>
<evidence type="ECO:0000256" key="1">
    <source>
        <dbReference type="ARBA" id="ARBA00022737"/>
    </source>
</evidence>
<reference evidence="5 6" key="1">
    <citation type="journal article" date="2008" name="Nature">
        <title>The Trichoplax genome and the nature of placozoans.</title>
        <authorList>
            <person name="Srivastava M."/>
            <person name="Begovic E."/>
            <person name="Chapman J."/>
            <person name="Putnam N.H."/>
            <person name="Hellsten U."/>
            <person name="Kawashima T."/>
            <person name="Kuo A."/>
            <person name="Mitros T."/>
            <person name="Salamov A."/>
            <person name="Carpenter M.L."/>
            <person name="Signorovitch A.Y."/>
            <person name="Moreno M.A."/>
            <person name="Kamm K."/>
            <person name="Grimwood J."/>
            <person name="Schmutz J."/>
            <person name="Shapiro H."/>
            <person name="Grigoriev I.V."/>
            <person name="Buss L.W."/>
            <person name="Schierwater B."/>
            <person name="Dellaporta S.L."/>
            <person name="Rokhsar D.S."/>
        </authorList>
    </citation>
    <scope>NUCLEOTIDE SEQUENCE [LARGE SCALE GENOMIC DNA]</scope>
    <source>
        <strain evidence="5 6">Grell-BS-1999</strain>
    </source>
</reference>
<dbReference type="PROSITE" id="PS50088">
    <property type="entry name" value="ANK_REPEAT"/>
    <property type="match status" value="1"/>
</dbReference>
<keyword evidence="1" id="KW-0677">Repeat</keyword>
<keyword evidence="6" id="KW-1185">Reference proteome</keyword>
<dbReference type="SMART" id="SM00248">
    <property type="entry name" value="ANK"/>
    <property type="match status" value="4"/>
</dbReference>
<dbReference type="InterPro" id="IPR002110">
    <property type="entry name" value="Ankyrin_rpt"/>
</dbReference>
<feature type="repeat" description="ANK" evidence="3">
    <location>
        <begin position="105"/>
        <end position="141"/>
    </location>
</feature>
<dbReference type="PhylomeDB" id="B3S116"/>
<dbReference type="InterPro" id="IPR051637">
    <property type="entry name" value="Ank_repeat_dom-contain_49"/>
</dbReference>
<evidence type="ECO:0000256" key="3">
    <source>
        <dbReference type="PROSITE-ProRule" id="PRU00023"/>
    </source>
</evidence>
<dbReference type="HOGENOM" id="CLU_804941_0_0_1"/>
<dbReference type="InterPro" id="IPR036770">
    <property type="entry name" value="Ankyrin_rpt-contain_sf"/>
</dbReference>
<dbReference type="GeneID" id="6755612"/>
<dbReference type="Pfam" id="PF13637">
    <property type="entry name" value="Ank_4"/>
    <property type="match status" value="1"/>
</dbReference>
<dbReference type="CTD" id="6755612"/>
<dbReference type="RefSeq" id="XP_002114399.1">
    <property type="nucleotide sequence ID" value="XM_002114363.1"/>
</dbReference>
<protein>
    <submittedName>
        <fullName evidence="5">Uncharacterized protein</fullName>
    </submittedName>
</protein>
<dbReference type="Gene3D" id="1.25.40.20">
    <property type="entry name" value="Ankyrin repeat-containing domain"/>
    <property type="match status" value="2"/>
</dbReference>
<proteinExistence type="predicted"/>